<dbReference type="SUPFAM" id="SSF46785">
    <property type="entry name" value="Winged helix' DNA-binding domain"/>
    <property type="match status" value="1"/>
</dbReference>
<sequence>MPIETIQSKRLFEKIAEQVKMLIASGEFKEGSRLPPERDLALQLGVSRPTVREAMIALEL</sequence>
<evidence type="ECO:0000259" key="4">
    <source>
        <dbReference type="PROSITE" id="PS50949"/>
    </source>
</evidence>
<dbReference type="Pfam" id="PF00392">
    <property type="entry name" value="GntR"/>
    <property type="match status" value="1"/>
</dbReference>
<dbReference type="CDD" id="cd07377">
    <property type="entry name" value="WHTH_GntR"/>
    <property type="match status" value="1"/>
</dbReference>
<name>A0A381ZH26_9ZZZZ</name>
<feature type="non-terminal residue" evidence="5">
    <location>
        <position position="60"/>
    </location>
</feature>
<keyword evidence="3" id="KW-0804">Transcription</keyword>
<dbReference type="GO" id="GO:0003677">
    <property type="term" value="F:DNA binding"/>
    <property type="evidence" value="ECO:0007669"/>
    <property type="project" value="UniProtKB-KW"/>
</dbReference>
<dbReference type="GO" id="GO:0045892">
    <property type="term" value="P:negative regulation of DNA-templated transcription"/>
    <property type="evidence" value="ECO:0007669"/>
    <property type="project" value="TreeGrafter"/>
</dbReference>
<dbReference type="SMART" id="SM00345">
    <property type="entry name" value="HTH_GNTR"/>
    <property type="match status" value="1"/>
</dbReference>
<protein>
    <recommendedName>
        <fullName evidence="4">HTH gntR-type domain-containing protein</fullName>
    </recommendedName>
</protein>
<keyword evidence="2" id="KW-0238">DNA-binding</keyword>
<evidence type="ECO:0000313" key="5">
    <source>
        <dbReference type="EMBL" id="SVA88063.1"/>
    </source>
</evidence>
<proteinExistence type="predicted"/>
<accession>A0A381ZH26</accession>
<dbReference type="InterPro" id="IPR000524">
    <property type="entry name" value="Tscrpt_reg_HTH_GntR"/>
</dbReference>
<dbReference type="EMBL" id="UINC01021139">
    <property type="protein sequence ID" value="SVA88063.1"/>
    <property type="molecule type" value="Genomic_DNA"/>
</dbReference>
<feature type="domain" description="HTH gntR-type" evidence="4">
    <location>
        <begin position="9"/>
        <end position="60"/>
    </location>
</feature>
<dbReference type="InterPro" id="IPR036388">
    <property type="entry name" value="WH-like_DNA-bd_sf"/>
</dbReference>
<dbReference type="AlphaFoldDB" id="A0A381ZH26"/>
<organism evidence="5">
    <name type="scientific">marine metagenome</name>
    <dbReference type="NCBI Taxonomy" id="408172"/>
    <lineage>
        <taxon>unclassified sequences</taxon>
        <taxon>metagenomes</taxon>
        <taxon>ecological metagenomes</taxon>
    </lineage>
</organism>
<reference evidence="5" key="1">
    <citation type="submission" date="2018-05" db="EMBL/GenBank/DDBJ databases">
        <authorList>
            <person name="Lanie J.A."/>
            <person name="Ng W.-L."/>
            <person name="Kazmierczak K.M."/>
            <person name="Andrzejewski T.M."/>
            <person name="Davidsen T.M."/>
            <person name="Wayne K.J."/>
            <person name="Tettelin H."/>
            <person name="Glass J.I."/>
            <person name="Rusch D."/>
            <person name="Podicherti R."/>
            <person name="Tsui H.-C.T."/>
            <person name="Winkler M.E."/>
        </authorList>
    </citation>
    <scope>NUCLEOTIDE SEQUENCE</scope>
</reference>
<gene>
    <name evidence="5" type="ORF">METZ01_LOCUS140917</name>
</gene>
<evidence type="ECO:0000256" key="3">
    <source>
        <dbReference type="ARBA" id="ARBA00023163"/>
    </source>
</evidence>
<evidence type="ECO:0000256" key="2">
    <source>
        <dbReference type="ARBA" id="ARBA00023125"/>
    </source>
</evidence>
<dbReference type="PRINTS" id="PR00035">
    <property type="entry name" value="HTHGNTR"/>
</dbReference>
<dbReference type="InterPro" id="IPR036390">
    <property type="entry name" value="WH_DNA-bd_sf"/>
</dbReference>
<evidence type="ECO:0000256" key="1">
    <source>
        <dbReference type="ARBA" id="ARBA00023015"/>
    </source>
</evidence>
<keyword evidence="1" id="KW-0805">Transcription regulation</keyword>
<dbReference type="PROSITE" id="PS50949">
    <property type="entry name" value="HTH_GNTR"/>
    <property type="match status" value="1"/>
</dbReference>
<dbReference type="PANTHER" id="PTHR44846">
    <property type="entry name" value="MANNOSYL-D-GLYCERATE TRANSPORT/METABOLISM SYSTEM REPRESSOR MNGR-RELATED"/>
    <property type="match status" value="1"/>
</dbReference>
<dbReference type="GO" id="GO:0003700">
    <property type="term" value="F:DNA-binding transcription factor activity"/>
    <property type="evidence" value="ECO:0007669"/>
    <property type="project" value="InterPro"/>
</dbReference>
<dbReference type="Gene3D" id="1.10.10.10">
    <property type="entry name" value="Winged helix-like DNA-binding domain superfamily/Winged helix DNA-binding domain"/>
    <property type="match status" value="1"/>
</dbReference>
<dbReference type="InterPro" id="IPR050679">
    <property type="entry name" value="Bact_HTH_transcr_reg"/>
</dbReference>
<dbReference type="PANTHER" id="PTHR44846:SF17">
    <property type="entry name" value="GNTR-FAMILY TRANSCRIPTIONAL REGULATOR"/>
    <property type="match status" value="1"/>
</dbReference>